<feature type="compositionally biased region" description="Basic and acidic residues" evidence="6">
    <location>
        <begin position="7"/>
        <end position="17"/>
    </location>
</feature>
<evidence type="ECO:0000256" key="3">
    <source>
        <dbReference type="ARBA" id="ARBA00022692"/>
    </source>
</evidence>
<feature type="transmembrane region" description="Helical" evidence="7">
    <location>
        <begin position="116"/>
        <end position="136"/>
    </location>
</feature>
<feature type="transmembrane region" description="Helical" evidence="7">
    <location>
        <begin position="46"/>
        <end position="65"/>
    </location>
</feature>
<protein>
    <submittedName>
        <fullName evidence="9">DMT family transporter</fullName>
    </submittedName>
</protein>
<dbReference type="GO" id="GO:0016020">
    <property type="term" value="C:membrane"/>
    <property type="evidence" value="ECO:0007669"/>
    <property type="project" value="UniProtKB-SubCell"/>
</dbReference>
<comment type="similarity">
    <text evidence="2">Belongs to the drug/metabolite transporter (DMT) superfamily. 10 TMS drug/metabolite exporter (DME) (TC 2.A.7.3) family.</text>
</comment>
<dbReference type="InterPro" id="IPR037185">
    <property type="entry name" value="EmrE-like"/>
</dbReference>
<name>A0A8J7S2F9_9PROT</name>
<organism evidence="9 10">
    <name type="scientific">Marivibrio halodurans</name>
    <dbReference type="NCBI Taxonomy" id="2039722"/>
    <lineage>
        <taxon>Bacteria</taxon>
        <taxon>Pseudomonadati</taxon>
        <taxon>Pseudomonadota</taxon>
        <taxon>Alphaproteobacteria</taxon>
        <taxon>Rhodospirillales</taxon>
        <taxon>Rhodospirillaceae</taxon>
        <taxon>Marivibrio</taxon>
    </lineage>
</organism>
<proteinExistence type="inferred from homology"/>
<dbReference type="Proteomes" id="UP000672602">
    <property type="component" value="Unassembled WGS sequence"/>
</dbReference>
<feature type="transmembrane region" description="Helical" evidence="7">
    <location>
        <begin position="223"/>
        <end position="244"/>
    </location>
</feature>
<feature type="transmembrane region" description="Helical" evidence="7">
    <location>
        <begin position="280"/>
        <end position="299"/>
    </location>
</feature>
<dbReference type="EMBL" id="JAGMWN010000009">
    <property type="protein sequence ID" value="MBP5858640.1"/>
    <property type="molecule type" value="Genomic_DNA"/>
</dbReference>
<feature type="transmembrane region" description="Helical" evidence="7">
    <location>
        <begin position="193"/>
        <end position="211"/>
    </location>
</feature>
<evidence type="ECO:0000256" key="1">
    <source>
        <dbReference type="ARBA" id="ARBA00004141"/>
    </source>
</evidence>
<feature type="transmembrane region" description="Helical" evidence="7">
    <location>
        <begin position="250"/>
        <end position="268"/>
    </location>
</feature>
<keyword evidence="5 7" id="KW-0472">Membrane</keyword>
<comment type="subcellular location">
    <subcellularLocation>
        <location evidence="1">Membrane</location>
        <topology evidence="1">Multi-pass membrane protein</topology>
    </subcellularLocation>
</comment>
<feature type="domain" description="EamA" evidence="8">
    <location>
        <begin position="193"/>
        <end position="320"/>
    </location>
</feature>
<evidence type="ECO:0000256" key="4">
    <source>
        <dbReference type="ARBA" id="ARBA00022989"/>
    </source>
</evidence>
<keyword evidence="3 7" id="KW-0812">Transmembrane</keyword>
<feature type="transmembrane region" description="Helical" evidence="7">
    <location>
        <begin position="77"/>
        <end position="96"/>
    </location>
</feature>
<evidence type="ECO:0000259" key="8">
    <source>
        <dbReference type="Pfam" id="PF00892"/>
    </source>
</evidence>
<dbReference type="InterPro" id="IPR000620">
    <property type="entry name" value="EamA_dom"/>
</dbReference>
<feature type="region of interest" description="Disordered" evidence="6">
    <location>
        <begin position="1"/>
        <end position="25"/>
    </location>
</feature>
<evidence type="ECO:0000313" key="10">
    <source>
        <dbReference type="Proteomes" id="UP000672602"/>
    </source>
</evidence>
<evidence type="ECO:0000256" key="7">
    <source>
        <dbReference type="SAM" id="Phobius"/>
    </source>
</evidence>
<dbReference type="SUPFAM" id="SSF103481">
    <property type="entry name" value="Multidrug resistance efflux transporter EmrE"/>
    <property type="match status" value="2"/>
</dbReference>
<keyword evidence="4 7" id="KW-1133">Transmembrane helix</keyword>
<dbReference type="Pfam" id="PF00892">
    <property type="entry name" value="EamA"/>
    <property type="match status" value="2"/>
</dbReference>
<gene>
    <name evidence="9" type="ORF">KAJ83_16590</name>
</gene>
<dbReference type="PANTHER" id="PTHR22911">
    <property type="entry name" value="ACYL-MALONYL CONDENSING ENZYME-RELATED"/>
    <property type="match status" value="1"/>
</dbReference>
<feature type="transmembrane region" description="Helical" evidence="7">
    <location>
        <begin position="168"/>
        <end position="187"/>
    </location>
</feature>
<accession>A0A8J7S2F9</accession>
<keyword evidence="10" id="KW-1185">Reference proteome</keyword>
<dbReference type="AlphaFoldDB" id="A0A8J7S2F9"/>
<evidence type="ECO:0000256" key="5">
    <source>
        <dbReference type="ARBA" id="ARBA00023136"/>
    </source>
</evidence>
<dbReference type="PANTHER" id="PTHR22911:SF6">
    <property type="entry name" value="SOLUTE CARRIER FAMILY 35 MEMBER G1"/>
    <property type="match status" value="1"/>
</dbReference>
<evidence type="ECO:0000256" key="6">
    <source>
        <dbReference type="SAM" id="MobiDB-lite"/>
    </source>
</evidence>
<feature type="domain" description="EamA" evidence="8">
    <location>
        <begin position="47"/>
        <end position="183"/>
    </location>
</feature>
<evidence type="ECO:0000256" key="2">
    <source>
        <dbReference type="ARBA" id="ARBA00009853"/>
    </source>
</evidence>
<feature type="transmembrane region" description="Helical" evidence="7">
    <location>
        <begin position="305"/>
        <end position="322"/>
    </location>
</feature>
<feature type="transmembrane region" description="Helical" evidence="7">
    <location>
        <begin position="142"/>
        <end position="161"/>
    </location>
</feature>
<comment type="caution">
    <text evidence="9">The sequence shown here is derived from an EMBL/GenBank/DDBJ whole genome shotgun (WGS) entry which is preliminary data.</text>
</comment>
<dbReference type="RefSeq" id="WP_210683228.1">
    <property type="nucleotide sequence ID" value="NZ_JAGMWN010000009.1"/>
</dbReference>
<reference evidence="9" key="1">
    <citation type="submission" date="2021-04" db="EMBL/GenBank/DDBJ databases">
        <authorList>
            <person name="Zhang D.-C."/>
        </authorList>
    </citation>
    <scope>NUCLEOTIDE SEQUENCE</scope>
    <source>
        <strain evidence="9">CGMCC 1.15697</strain>
    </source>
</reference>
<sequence>MTSSNEAGEHGGNDRGAHHAHRAHRAPDAVESALPDFAPKPRNQPMLGAALMATAAILFTCLNGVVRHVSDLGVPSLQIAFLRSIFALAVMLPIVAPTVFREGWRWLATVKPGLHLVRGLAATTGVIGWITALATLPLSEATAITFTAPLFATIGSALILGEVVRLRRWSAVLIGFVGVIVIVRPGMVPVEGGALWALMGAAGMACAVLSVKALTRTEPTQRIVLYNSVLLTLFTAVPAALVWQPIGWDIWLLGLAMGGIAAVSQMFLSKAFECADASIIAPFDYSRLPFAALLGWVAFGQVTDWITWAGAALIAGAAFYTARREQMVARAAREASLKADKER</sequence>
<evidence type="ECO:0000313" key="9">
    <source>
        <dbReference type="EMBL" id="MBP5858640.1"/>
    </source>
</evidence>